<dbReference type="NCBIfam" id="TIGR01613">
    <property type="entry name" value="primase_Cterm"/>
    <property type="match status" value="1"/>
</dbReference>
<evidence type="ECO:0000313" key="5">
    <source>
        <dbReference type="EMBL" id="SMD10160.1"/>
    </source>
</evidence>
<dbReference type="InterPro" id="IPR051620">
    <property type="entry name" value="ORF904-like_C"/>
</dbReference>
<keyword evidence="3" id="KW-0067">ATP-binding</keyword>
<dbReference type="AlphaFoldDB" id="A0A1W2EKC1"/>
<dbReference type="GO" id="GO:0005524">
    <property type="term" value="F:ATP binding"/>
    <property type="evidence" value="ECO:0007669"/>
    <property type="project" value="UniProtKB-KW"/>
</dbReference>
<dbReference type="InterPro" id="IPR027417">
    <property type="entry name" value="P-loop_NTPase"/>
</dbReference>
<dbReference type="GO" id="GO:0004386">
    <property type="term" value="F:helicase activity"/>
    <property type="evidence" value="ECO:0007669"/>
    <property type="project" value="UniProtKB-KW"/>
</dbReference>
<dbReference type="PROSITE" id="PS51206">
    <property type="entry name" value="SF3_HELICASE_1"/>
    <property type="match status" value="1"/>
</dbReference>
<evidence type="ECO:0000313" key="6">
    <source>
        <dbReference type="Proteomes" id="UP000192656"/>
    </source>
</evidence>
<dbReference type="Pfam" id="PF08706">
    <property type="entry name" value="D5_N"/>
    <property type="match status" value="1"/>
</dbReference>
<organism evidence="5 6">
    <name type="scientific">Fulvimarina manganoxydans</name>
    <dbReference type="NCBI Taxonomy" id="937218"/>
    <lineage>
        <taxon>Bacteria</taxon>
        <taxon>Pseudomonadati</taxon>
        <taxon>Pseudomonadota</taxon>
        <taxon>Alphaproteobacteria</taxon>
        <taxon>Hyphomicrobiales</taxon>
        <taxon>Aurantimonadaceae</taxon>
        <taxon>Fulvimarina</taxon>
    </lineage>
</organism>
<evidence type="ECO:0000259" key="4">
    <source>
        <dbReference type="PROSITE" id="PS51206"/>
    </source>
</evidence>
<gene>
    <name evidence="5" type="ORF">SAMN06297251_12743</name>
</gene>
<evidence type="ECO:0000256" key="1">
    <source>
        <dbReference type="ARBA" id="ARBA00022741"/>
    </source>
</evidence>
<protein>
    <submittedName>
        <fullName evidence="5">Putative DNA primase/helicase</fullName>
    </submittedName>
</protein>
<dbReference type="EMBL" id="FWXR01000027">
    <property type="protein sequence ID" value="SMD10160.1"/>
    <property type="molecule type" value="Genomic_DNA"/>
</dbReference>
<evidence type="ECO:0000256" key="3">
    <source>
        <dbReference type="ARBA" id="ARBA00022840"/>
    </source>
</evidence>
<dbReference type="GO" id="GO:0016787">
    <property type="term" value="F:hydrolase activity"/>
    <property type="evidence" value="ECO:0007669"/>
    <property type="project" value="UniProtKB-KW"/>
</dbReference>
<keyword evidence="5" id="KW-0347">Helicase</keyword>
<name>A0A1W2EKC1_9HYPH</name>
<dbReference type="OrthoDB" id="9763644at2"/>
<dbReference type="PANTHER" id="PTHR35372">
    <property type="entry name" value="ATP BINDING PROTEIN-RELATED"/>
    <property type="match status" value="1"/>
</dbReference>
<dbReference type="RefSeq" id="WP_084412437.1">
    <property type="nucleotide sequence ID" value="NZ_FWXR01000027.1"/>
</dbReference>
<dbReference type="Proteomes" id="UP000192656">
    <property type="component" value="Unassembled WGS sequence"/>
</dbReference>
<sequence length="523" mass="58572">MPEVIEFTGGRRPVSGKPGKEADKREVQLALKPLTDLGNVERFVARYGETFRWCLELGWLAWDGRRWVIEDAETRAMLAIYDTVRAIQTEGFALAASPEDFEVQPATRGKEAVFLSEKVKQWGRSSESKGHIEALVKLSCRKLSIRPDMLDADPMLFNVRNGTLVFRRPEDCPDGEDLVTIKPHDAGDLITKLAPVDFDPDAGRPVFDGFFERVQPDAAHRRYLAQWCGYSALGNADEHKIAFFYGKGRNGKSTFTDAVSFVFGDYSDTVPIETFLDQGAKRKGGDATPELADLRRVRMLLTSEPEKGAKLAEAKIKLVTGGEVVKVRHLNKDFFRLKPEFTVTMAGNYRPEITGSDDGIKARVDLVPWSVHIPREERDKRLAKKLEAEASGILNFVLDGVRDYLENGLVTPASILEATEQYFADSDPLGRFLELCVRSHDGSRVQSSELHRLHSAWAKAAGENEWSNKGFTKAMKERGWRSKQSNNVYWLDMVTVKTVGDFIDADGNVRKGEGDEYEPGYAG</sequence>
<dbReference type="Gene3D" id="3.40.50.300">
    <property type="entry name" value="P-loop containing nucleotide triphosphate hydrolases"/>
    <property type="match status" value="1"/>
</dbReference>
<dbReference type="STRING" id="937218.SAMN06297251_12743"/>
<dbReference type="InterPro" id="IPR014015">
    <property type="entry name" value="Helicase_SF3_DNA-vir"/>
</dbReference>
<dbReference type="SMART" id="SM00885">
    <property type="entry name" value="D5_N"/>
    <property type="match status" value="1"/>
</dbReference>
<proteinExistence type="predicted"/>
<keyword evidence="1" id="KW-0547">Nucleotide-binding</keyword>
<accession>A0A1W2EKC1</accession>
<reference evidence="5 6" key="1">
    <citation type="submission" date="2017-04" db="EMBL/GenBank/DDBJ databases">
        <authorList>
            <person name="Afonso C.L."/>
            <person name="Miller P.J."/>
            <person name="Scott M.A."/>
            <person name="Spackman E."/>
            <person name="Goraichik I."/>
            <person name="Dimitrov K.M."/>
            <person name="Suarez D.L."/>
            <person name="Swayne D.E."/>
        </authorList>
    </citation>
    <scope>NUCLEOTIDE SEQUENCE [LARGE SCALE GENOMIC DNA]</scope>
    <source>
        <strain evidence="5 6">CGMCC 1.10972</strain>
    </source>
</reference>
<evidence type="ECO:0000256" key="2">
    <source>
        <dbReference type="ARBA" id="ARBA00022801"/>
    </source>
</evidence>
<dbReference type="InterPro" id="IPR014818">
    <property type="entry name" value="Phage/plasmid_primase_P4_C"/>
</dbReference>
<dbReference type="PANTHER" id="PTHR35372:SF2">
    <property type="entry name" value="SF3 HELICASE DOMAIN-CONTAINING PROTEIN"/>
    <property type="match status" value="1"/>
</dbReference>
<keyword evidence="6" id="KW-1185">Reference proteome</keyword>
<dbReference type="InterPro" id="IPR006500">
    <property type="entry name" value="Helicase_put_C_phage/plasmid"/>
</dbReference>
<keyword evidence="2" id="KW-0378">Hydrolase</keyword>
<feature type="domain" description="SF3 helicase" evidence="4">
    <location>
        <begin position="219"/>
        <end position="382"/>
    </location>
</feature>